<protein>
    <submittedName>
        <fullName evidence="3">GHKL domain-containing protein</fullName>
    </submittedName>
</protein>
<keyword evidence="1" id="KW-1133">Transmembrane helix</keyword>
<dbReference type="AlphaFoldDB" id="A0A9D2LV38"/>
<dbReference type="InterPro" id="IPR036890">
    <property type="entry name" value="HATPase_C_sf"/>
</dbReference>
<accession>A0A9D2LV38</accession>
<feature type="transmembrane region" description="Helical" evidence="1">
    <location>
        <begin position="163"/>
        <end position="184"/>
    </location>
</feature>
<feature type="transmembrane region" description="Helical" evidence="1">
    <location>
        <begin position="94"/>
        <end position="116"/>
    </location>
</feature>
<feature type="transmembrane region" description="Helical" evidence="1">
    <location>
        <begin position="122"/>
        <end position="142"/>
    </location>
</feature>
<dbReference type="GO" id="GO:0042802">
    <property type="term" value="F:identical protein binding"/>
    <property type="evidence" value="ECO:0007669"/>
    <property type="project" value="TreeGrafter"/>
</dbReference>
<dbReference type="InterPro" id="IPR032834">
    <property type="entry name" value="NatK-like_C"/>
</dbReference>
<reference evidence="3" key="2">
    <citation type="submission" date="2021-04" db="EMBL/GenBank/DDBJ databases">
        <authorList>
            <person name="Gilroy R."/>
        </authorList>
    </citation>
    <scope>NUCLEOTIDE SEQUENCE</scope>
    <source>
        <strain evidence="3">ChiSjej1B19-5720</strain>
    </source>
</reference>
<feature type="transmembrane region" description="Helical" evidence="1">
    <location>
        <begin position="65"/>
        <end position="87"/>
    </location>
</feature>
<dbReference type="Gene3D" id="3.30.565.10">
    <property type="entry name" value="Histidine kinase-like ATPase, C-terminal domain"/>
    <property type="match status" value="1"/>
</dbReference>
<name>A0A9D2LV38_9FIRM</name>
<evidence type="ECO:0000259" key="2">
    <source>
        <dbReference type="Pfam" id="PF14501"/>
    </source>
</evidence>
<dbReference type="EMBL" id="DWYZ01000272">
    <property type="protein sequence ID" value="HJB29917.1"/>
    <property type="molecule type" value="Genomic_DNA"/>
</dbReference>
<keyword evidence="1" id="KW-0472">Membrane</keyword>
<dbReference type="PANTHER" id="PTHR40448">
    <property type="entry name" value="TWO-COMPONENT SENSOR HISTIDINE KINASE"/>
    <property type="match status" value="1"/>
</dbReference>
<evidence type="ECO:0000256" key="1">
    <source>
        <dbReference type="SAM" id="Phobius"/>
    </source>
</evidence>
<proteinExistence type="predicted"/>
<dbReference type="SUPFAM" id="SSF55874">
    <property type="entry name" value="ATPase domain of HSP90 chaperone/DNA topoisomerase II/histidine kinase"/>
    <property type="match status" value="1"/>
</dbReference>
<evidence type="ECO:0000313" key="4">
    <source>
        <dbReference type="Proteomes" id="UP000823842"/>
    </source>
</evidence>
<reference evidence="3" key="1">
    <citation type="journal article" date="2021" name="PeerJ">
        <title>Extensive microbial diversity within the chicken gut microbiome revealed by metagenomics and culture.</title>
        <authorList>
            <person name="Gilroy R."/>
            <person name="Ravi A."/>
            <person name="Getino M."/>
            <person name="Pursley I."/>
            <person name="Horton D.L."/>
            <person name="Alikhan N.F."/>
            <person name="Baker D."/>
            <person name="Gharbi K."/>
            <person name="Hall N."/>
            <person name="Watson M."/>
            <person name="Adriaenssens E.M."/>
            <person name="Foster-Nyarko E."/>
            <person name="Jarju S."/>
            <person name="Secka A."/>
            <person name="Antonio M."/>
            <person name="Oren A."/>
            <person name="Chaudhuri R.R."/>
            <person name="La Ragione R."/>
            <person name="Hildebrand F."/>
            <person name="Pallen M.J."/>
        </authorList>
    </citation>
    <scope>NUCLEOTIDE SEQUENCE</scope>
    <source>
        <strain evidence="3">ChiSjej1B19-5720</strain>
    </source>
</reference>
<keyword evidence="1" id="KW-0812">Transmembrane</keyword>
<dbReference type="PANTHER" id="PTHR40448:SF1">
    <property type="entry name" value="TWO-COMPONENT SENSOR HISTIDINE KINASE"/>
    <property type="match status" value="1"/>
</dbReference>
<feature type="transmembrane region" description="Helical" evidence="1">
    <location>
        <begin position="6"/>
        <end position="32"/>
    </location>
</feature>
<comment type="caution">
    <text evidence="3">The sequence shown here is derived from an EMBL/GenBank/DDBJ whole genome shotgun (WGS) entry which is preliminary data.</text>
</comment>
<feature type="transmembrane region" description="Helical" evidence="1">
    <location>
        <begin position="39"/>
        <end position="59"/>
    </location>
</feature>
<gene>
    <name evidence="3" type="ORF">IAA06_14180</name>
</gene>
<evidence type="ECO:0000313" key="3">
    <source>
        <dbReference type="EMBL" id="HJB29917.1"/>
    </source>
</evidence>
<dbReference type="Proteomes" id="UP000823842">
    <property type="component" value="Unassembled WGS sequence"/>
</dbReference>
<sequence>MMELGQAFFAYMLASFFTEMAFFLSAPAVLGYPIRWKKILLVSGIVDLSAVSVIYYIIVNTLGRTWMMFLTDLLALAVNTLVILAVYERDLVRGITASCIGFFCYYQIYTGSFVISSSFNRSSLFSALLCAFLCWGMAKLFYRIGVSECLEYFTRKRSRRIMLLAVSVLLAESYYIHMLFSSWISGILTQMPYQTWILTVLFLFLLLYVTFYTRHKQKEELQDMILMQQQMYIGSLEELQKEVRMYRHDYKNMISGVVLKAKEGNTEGVMQFLEDTVDSFEATLGRQILQTTHLANLHQAELKSLILSKLARMQELGICCRLEVMRPVKEPAMNAMDLNRCVGILVDNAIEAASDQKDGKVTLVFSQQEEGLTILVGNTIQKDVDVKKIFQEGYSTKGKNRGLGLASLERILKKYENAASMTRVQGKELIQELKIS</sequence>
<dbReference type="Pfam" id="PF14501">
    <property type="entry name" value="HATPase_c_5"/>
    <property type="match status" value="1"/>
</dbReference>
<feature type="transmembrane region" description="Helical" evidence="1">
    <location>
        <begin position="196"/>
        <end position="213"/>
    </location>
</feature>
<organism evidence="3 4">
    <name type="scientific">Candidatus Blautia faecavium</name>
    <dbReference type="NCBI Taxonomy" id="2838487"/>
    <lineage>
        <taxon>Bacteria</taxon>
        <taxon>Bacillati</taxon>
        <taxon>Bacillota</taxon>
        <taxon>Clostridia</taxon>
        <taxon>Lachnospirales</taxon>
        <taxon>Lachnospiraceae</taxon>
        <taxon>Blautia</taxon>
    </lineage>
</organism>
<feature type="domain" description="Sensor histidine kinase NatK-like C-terminal" evidence="2">
    <location>
        <begin position="333"/>
        <end position="435"/>
    </location>
</feature>